<dbReference type="SUPFAM" id="SSF54637">
    <property type="entry name" value="Thioesterase/thiol ester dehydrase-isomerase"/>
    <property type="match status" value="1"/>
</dbReference>
<accession>A0ABV7D4E1</accession>
<sequence>MQHTVTILSRFNGPPKSANGGYACGLMAKKLAGIGDGPVEAALSAPPPLDAELLLEWTADTASLLAGGKSIGRASRTALSLDVPALPTPLVLGINPVDAPDAPGKFVPFETCFVCGQRRTLGDGLCIHSKEVEGHPGLVASDWVLDSGLASADGNVDLLYIWSALDCPGYFACAAGEAALLGRLSAEIIAPLKADGTATVIGWNLTKKPDSRKRQCGTAIFDEEGTLVAKAEGLWITIDPANLPD</sequence>
<name>A0ABV7D4E1_9PROT</name>
<organism evidence="1 2">
    <name type="scientific">Kordiimonas pumila</name>
    <dbReference type="NCBI Taxonomy" id="2161677"/>
    <lineage>
        <taxon>Bacteria</taxon>
        <taxon>Pseudomonadati</taxon>
        <taxon>Pseudomonadota</taxon>
        <taxon>Alphaproteobacteria</taxon>
        <taxon>Kordiimonadales</taxon>
        <taxon>Kordiimonadaceae</taxon>
        <taxon>Kordiimonas</taxon>
    </lineage>
</organism>
<dbReference type="Gene3D" id="3.10.129.10">
    <property type="entry name" value="Hotdog Thioesterase"/>
    <property type="match status" value="1"/>
</dbReference>
<comment type="caution">
    <text evidence="1">The sequence shown here is derived from an EMBL/GenBank/DDBJ whole genome shotgun (WGS) entry which is preliminary data.</text>
</comment>
<dbReference type="RefSeq" id="WP_194214659.1">
    <property type="nucleotide sequence ID" value="NZ_CP061205.1"/>
</dbReference>
<protein>
    <submittedName>
        <fullName evidence="1">Uncharacterized protein</fullName>
    </submittedName>
</protein>
<dbReference type="InterPro" id="IPR029069">
    <property type="entry name" value="HotDog_dom_sf"/>
</dbReference>
<evidence type="ECO:0000313" key="1">
    <source>
        <dbReference type="EMBL" id="MFC3052038.1"/>
    </source>
</evidence>
<keyword evidence="2" id="KW-1185">Reference proteome</keyword>
<evidence type="ECO:0000313" key="2">
    <source>
        <dbReference type="Proteomes" id="UP001595444"/>
    </source>
</evidence>
<dbReference type="Proteomes" id="UP001595444">
    <property type="component" value="Unassembled WGS sequence"/>
</dbReference>
<proteinExistence type="predicted"/>
<gene>
    <name evidence="1" type="ORF">ACFOKA_08975</name>
</gene>
<dbReference type="EMBL" id="JBHRSL010000007">
    <property type="protein sequence ID" value="MFC3052038.1"/>
    <property type="molecule type" value="Genomic_DNA"/>
</dbReference>
<reference evidence="2" key="1">
    <citation type="journal article" date="2019" name="Int. J. Syst. Evol. Microbiol.">
        <title>The Global Catalogue of Microorganisms (GCM) 10K type strain sequencing project: providing services to taxonomists for standard genome sequencing and annotation.</title>
        <authorList>
            <consortium name="The Broad Institute Genomics Platform"/>
            <consortium name="The Broad Institute Genome Sequencing Center for Infectious Disease"/>
            <person name="Wu L."/>
            <person name="Ma J."/>
        </authorList>
    </citation>
    <scope>NUCLEOTIDE SEQUENCE [LARGE SCALE GENOMIC DNA]</scope>
    <source>
        <strain evidence="2">KCTC 62164</strain>
    </source>
</reference>